<dbReference type="HAMAP" id="MF_01024">
    <property type="entry name" value="HisD"/>
    <property type="match status" value="1"/>
</dbReference>
<evidence type="ECO:0000313" key="25">
    <source>
        <dbReference type="EMBL" id="TPX30443.1"/>
    </source>
</evidence>
<dbReference type="NCBIfam" id="TIGR00069">
    <property type="entry name" value="hisD"/>
    <property type="match status" value="1"/>
</dbReference>
<organism evidence="25 26">
    <name type="scientific">Synchytrium microbalum</name>
    <dbReference type="NCBI Taxonomy" id="1806994"/>
    <lineage>
        <taxon>Eukaryota</taxon>
        <taxon>Fungi</taxon>
        <taxon>Fungi incertae sedis</taxon>
        <taxon>Chytridiomycota</taxon>
        <taxon>Chytridiomycota incertae sedis</taxon>
        <taxon>Chytridiomycetes</taxon>
        <taxon>Synchytriales</taxon>
        <taxon>Synchytriaceae</taxon>
        <taxon>Synchytrium</taxon>
    </lineage>
</organism>
<evidence type="ECO:0000256" key="13">
    <source>
        <dbReference type="ARBA" id="ARBA00022723"/>
    </source>
</evidence>
<dbReference type="GO" id="GO:0005524">
    <property type="term" value="F:ATP binding"/>
    <property type="evidence" value="ECO:0007669"/>
    <property type="project" value="UniProtKB-KW"/>
</dbReference>
<comment type="pathway">
    <text evidence="4">Amino-acid biosynthesis; L-histidine biosynthesis; L-histidine from 5-phospho-alpha-D-ribose 1-diphosphate: step 9/9.</text>
</comment>
<comment type="similarity">
    <text evidence="7">In the C-terminal section; belongs to the histidinol dehydrogenase family.</text>
</comment>
<dbReference type="UniPathway" id="UPA00031">
    <property type="reaction ID" value="UER00007"/>
</dbReference>
<dbReference type="GO" id="GO:0005829">
    <property type="term" value="C:cytosol"/>
    <property type="evidence" value="ECO:0007669"/>
    <property type="project" value="TreeGrafter"/>
</dbReference>
<accession>A0A507BYV0</accession>
<dbReference type="Pfam" id="PF01503">
    <property type="entry name" value="PRA-PH"/>
    <property type="match status" value="1"/>
</dbReference>
<dbReference type="PIRSF" id="PIRSF001257">
    <property type="entry name" value="His_trifunctional"/>
    <property type="match status" value="1"/>
</dbReference>
<dbReference type="FunFam" id="1.20.5.1300:FF:000002">
    <property type="entry name" value="Histidinol dehydrogenase, chloroplastic"/>
    <property type="match status" value="1"/>
</dbReference>
<comment type="catalytic activity">
    <reaction evidence="1">
        <text>1-(5-phospho-beta-D-ribosyl)-5'-AMP + H2O = 1-(5-phospho-beta-D-ribosyl)-5-[(5-phospho-beta-D-ribosylamino)methylideneamino]imidazole-4-carboxamide</text>
        <dbReference type="Rhea" id="RHEA:20049"/>
        <dbReference type="ChEBI" id="CHEBI:15377"/>
        <dbReference type="ChEBI" id="CHEBI:58435"/>
        <dbReference type="ChEBI" id="CHEBI:59457"/>
        <dbReference type="EC" id="3.5.4.19"/>
    </reaction>
</comment>
<dbReference type="CDD" id="cd06572">
    <property type="entry name" value="Histidinol_dh"/>
    <property type="match status" value="1"/>
</dbReference>
<name>A0A507BYV0_9FUNG</name>
<comment type="cofactor">
    <cofactor evidence="3">
        <name>Zn(2+)</name>
        <dbReference type="ChEBI" id="CHEBI:29105"/>
    </cofactor>
</comment>
<keyword evidence="13" id="KW-0479">Metal-binding</keyword>
<dbReference type="InterPro" id="IPR001692">
    <property type="entry name" value="Histidinol_DH_CS"/>
</dbReference>
<protein>
    <recommendedName>
        <fullName evidence="11">Histidine biosynthesis trifunctional protein</fullName>
        <ecNumber evidence="10">1.1.1.23</ecNumber>
        <ecNumber evidence="9">3.5.4.19</ecNumber>
        <ecNumber evidence="8">3.6.1.31</ecNumber>
    </recommendedName>
</protein>
<keyword evidence="18" id="KW-0560">Oxidoreductase</keyword>
<dbReference type="EMBL" id="QEAO01000070">
    <property type="protein sequence ID" value="TPX30443.1"/>
    <property type="molecule type" value="Genomic_DNA"/>
</dbReference>
<evidence type="ECO:0000256" key="14">
    <source>
        <dbReference type="ARBA" id="ARBA00022741"/>
    </source>
</evidence>
<keyword evidence="19" id="KW-0520">NAD</keyword>
<dbReference type="Gene3D" id="3.40.50.1980">
    <property type="entry name" value="Nitrogenase molybdenum iron protein domain"/>
    <property type="match status" value="2"/>
</dbReference>
<dbReference type="Pfam" id="PF00815">
    <property type="entry name" value="Histidinol_dh"/>
    <property type="match status" value="1"/>
</dbReference>
<keyword evidence="14" id="KW-0547">Nucleotide-binding</keyword>
<dbReference type="InterPro" id="IPR021130">
    <property type="entry name" value="PRib-ATP_PPHydrolase-like"/>
</dbReference>
<dbReference type="RefSeq" id="XP_031022106.1">
    <property type="nucleotide sequence ID" value="XM_031171919.1"/>
</dbReference>
<dbReference type="PANTHER" id="PTHR21256">
    <property type="entry name" value="HISTIDINOL DEHYDROGENASE HDH"/>
    <property type="match status" value="1"/>
</dbReference>
<evidence type="ECO:0000256" key="1">
    <source>
        <dbReference type="ARBA" id="ARBA00000024"/>
    </source>
</evidence>
<dbReference type="GeneID" id="42007216"/>
<evidence type="ECO:0000256" key="18">
    <source>
        <dbReference type="ARBA" id="ARBA00023002"/>
    </source>
</evidence>
<evidence type="ECO:0000256" key="5">
    <source>
        <dbReference type="ARBA" id="ARBA00005169"/>
    </source>
</evidence>
<dbReference type="NCBIfam" id="TIGR03188">
    <property type="entry name" value="histidine_hisI"/>
    <property type="match status" value="1"/>
</dbReference>
<keyword evidence="12" id="KW-0028">Amino-acid biosynthesis</keyword>
<evidence type="ECO:0000313" key="26">
    <source>
        <dbReference type="Proteomes" id="UP000319731"/>
    </source>
</evidence>
<dbReference type="SUPFAM" id="SSF53720">
    <property type="entry name" value="ALDH-like"/>
    <property type="match status" value="1"/>
</dbReference>
<dbReference type="GO" id="GO:0046872">
    <property type="term" value="F:metal ion binding"/>
    <property type="evidence" value="ECO:0007669"/>
    <property type="project" value="UniProtKB-KW"/>
</dbReference>
<evidence type="ECO:0000256" key="7">
    <source>
        <dbReference type="ARBA" id="ARBA00008260"/>
    </source>
</evidence>
<keyword evidence="20" id="KW-0368">Histidine biosynthesis</keyword>
<dbReference type="Proteomes" id="UP000319731">
    <property type="component" value="Unassembled WGS sequence"/>
</dbReference>
<dbReference type="GO" id="GO:0051287">
    <property type="term" value="F:NAD binding"/>
    <property type="evidence" value="ECO:0007669"/>
    <property type="project" value="InterPro"/>
</dbReference>
<comment type="catalytic activity">
    <reaction evidence="2">
        <text>1-(5-phospho-beta-D-ribosyl)-ATP + H2O = 1-(5-phospho-beta-D-ribosyl)-5'-AMP + diphosphate + H(+)</text>
        <dbReference type="Rhea" id="RHEA:22828"/>
        <dbReference type="ChEBI" id="CHEBI:15377"/>
        <dbReference type="ChEBI" id="CHEBI:15378"/>
        <dbReference type="ChEBI" id="CHEBI:33019"/>
        <dbReference type="ChEBI" id="CHEBI:59457"/>
        <dbReference type="ChEBI" id="CHEBI:73183"/>
        <dbReference type="EC" id="3.6.1.31"/>
    </reaction>
</comment>
<dbReference type="Gene3D" id="1.20.5.1300">
    <property type="match status" value="1"/>
</dbReference>
<dbReference type="EC" id="1.1.1.23" evidence="10"/>
<dbReference type="InterPro" id="IPR012131">
    <property type="entry name" value="Hstdl_DH"/>
</dbReference>
<gene>
    <name evidence="25" type="ORF">SmJEL517_g05993</name>
</gene>
<keyword evidence="15" id="KW-0378">Hydrolase</keyword>
<dbReference type="CDD" id="cd11546">
    <property type="entry name" value="NTP-PPase_His4"/>
    <property type="match status" value="1"/>
</dbReference>
<dbReference type="InterPro" id="IPR016298">
    <property type="entry name" value="Histidine_synth_trifunct"/>
</dbReference>
<proteinExistence type="inferred from homology"/>
<dbReference type="Pfam" id="PF01502">
    <property type="entry name" value="PRA-CH"/>
    <property type="match status" value="1"/>
</dbReference>
<dbReference type="FunFam" id="3.40.50.1980:FF:000050">
    <property type="entry name" value="Histidine biosynthesis trifunctional protein"/>
    <property type="match status" value="1"/>
</dbReference>
<dbReference type="GO" id="GO:0004636">
    <property type="term" value="F:phosphoribosyl-ATP diphosphatase activity"/>
    <property type="evidence" value="ECO:0007669"/>
    <property type="project" value="UniProtKB-EC"/>
</dbReference>
<keyword evidence="17" id="KW-0067">ATP-binding</keyword>
<dbReference type="Gene3D" id="3.10.20.810">
    <property type="entry name" value="Phosphoribosyl-AMP cyclohydrolase"/>
    <property type="match status" value="1"/>
</dbReference>
<evidence type="ECO:0000256" key="21">
    <source>
        <dbReference type="ARBA" id="ARBA00023268"/>
    </source>
</evidence>
<feature type="region of interest" description="Disordered" evidence="23">
    <location>
        <begin position="452"/>
        <end position="498"/>
    </location>
</feature>
<keyword evidence="26" id="KW-1185">Reference proteome</keyword>
<dbReference type="GO" id="GO:0004635">
    <property type="term" value="F:phosphoribosyl-AMP cyclohydrolase activity"/>
    <property type="evidence" value="ECO:0007669"/>
    <property type="project" value="UniProtKB-EC"/>
</dbReference>
<evidence type="ECO:0000256" key="9">
    <source>
        <dbReference type="ARBA" id="ARBA00012721"/>
    </source>
</evidence>
<sequence>MLLTSITIAKDSDISFLKNVIRKVAIVSDLLLIPEDASVIPLLLPLLPLARFWVVLPANCDTSSTASQLLDGGASRIVFQYKGANDAAIKAWIQDTISASQIPSDRVAIWLDGGEVGQEVIPLISEYLNQHTSAYIITLNNIPSSMNEKAVTTVSPDDRNTSTSASTKTHTHLRNVVLAARSDRRRRHVAITPTPASEIIAALITRMDKSEADIVLPYTAYSNFAPQSHLDLGEAFASCLVTDRSDGLFPTVVVDEHGIALGMAYSSVTSIAEAVKTGQGVYQSRSRGLWHKGLTSGATQLLYKIDADCDKDTVRFVVHQTEPGFCHLNTRTCFGPDHGITALDALMRSRKISAPEGSYTKRLFDDSKLLRSKIMEEAEELCDAVTPEEVAAEAADLIYFALVKCTAAGVSLADVERELDAKAKKVTRRPGNGKPKWEAAVAAKLNGLNNITGTTTTGAAPAKADQPKVESSAKAGEAVKPAADGPSKVKPSGEKPSTEKDFKLKSFVLADIPPAKRATMFARPIMRTEEVMGRVKPIVDDVKARGDAAILDWTLKFDGVKLESPVIKAPFDPAMMVLPDKVKAAIDQAFDNIYKFHKAQLSDSTLSVETMPGVVCSRFVRPIEKVGLYVPGGTAVLPSSTLMLGIPAMVAGCSEIVIATPPRKDGSIVPEVLYVAHKVGASMVVTAGGAQAVAGMAYGTASIPKVDKICGPGNQYVTSAKMLIQNDTSALLSIDMPAGPSEVLVIADSSANPAYVASDLLSQAEHGTDSQVVLVAVALGSFQLSAIEKEVAAQGAVLPRAAITREAIRNSFTVCVGSVEEALEFSNSYAPEHLIMQIADAESYLPQIKNAGSVFVGPWSAESCGDYASGTNHTLPTYGFARMYSGVNTHTFVKHITSQNITAEGLDALGDTVMTLAEVEGLEAHRNAVALRLNDIRRAKAMREHKETSS</sequence>
<keyword evidence="21" id="KW-0511">Multifunctional enzyme</keyword>
<comment type="pathway">
    <text evidence="6">Amino-acid biosynthesis; L-histidine biosynthesis; L-histidine from 5-phospho-alpha-D-ribose 1-diphosphate: step 2/9.</text>
</comment>
<dbReference type="FunFam" id="1.10.287.1080:FF:000002">
    <property type="entry name" value="Histidine biosynthesis bifunctional protein HisIE"/>
    <property type="match status" value="1"/>
</dbReference>
<feature type="domain" description="Phosphoribosyl-AMP cyclohydrolase" evidence="24">
    <location>
        <begin position="263"/>
        <end position="334"/>
    </location>
</feature>
<evidence type="ECO:0000256" key="12">
    <source>
        <dbReference type="ARBA" id="ARBA00022605"/>
    </source>
</evidence>
<dbReference type="OrthoDB" id="1703565at2759"/>
<evidence type="ECO:0000256" key="19">
    <source>
        <dbReference type="ARBA" id="ARBA00023027"/>
    </source>
</evidence>
<reference evidence="25 26" key="1">
    <citation type="journal article" date="2019" name="Sci. Rep.">
        <title>Comparative genomics of chytrid fungi reveal insights into the obligate biotrophic and pathogenic lifestyle of Synchytrium endobioticum.</title>
        <authorList>
            <person name="van de Vossenberg B.T.L.H."/>
            <person name="Warris S."/>
            <person name="Nguyen H.D.T."/>
            <person name="van Gent-Pelzer M.P.E."/>
            <person name="Joly D.L."/>
            <person name="van de Geest H.C."/>
            <person name="Bonants P.J.M."/>
            <person name="Smith D.S."/>
            <person name="Levesque C.A."/>
            <person name="van der Lee T.A.J."/>
        </authorList>
    </citation>
    <scope>NUCLEOTIDE SEQUENCE [LARGE SCALE GENOMIC DNA]</scope>
    <source>
        <strain evidence="25 26">JEL517</strain>
    </source>
</reference>
<evidence type="ECO:0000256" key="16">
    <source>
        <dbReference type="ARBA" id="ARBA00022833"/>
    </source>
</evidence>
<evidence type="ECO:0000256" key="11">
    <source>
        <dbReference type="ARBA" id="ARBA00017884"/>
    </source>
</evidence>
<evidence type="ECO:0000256" key="17">
    <source>
        <dbReference type="ARBA" id="ARBA00022840"/>
    </source>
</evidence>
<keyword evidence="16" id="KW-0862">Zinc</keyword>
<dbReference type="SUPFAM" id="SSF141734">
    <property type="entry name" value="HisI-like"/>
    <property type="match status" value="1"/>
</dbReference>
<evidence type="ECO:0000256" key="15">
    <source>
        <dbReference type="ARBA" id="ARBA00022801"/>
    </source>
</evidence>
<evidence type="ECO:0000256" key="8">
    <source>
        <dbReference type="ARBA" id="ARBA00012414"/>
    </source>
</evidence>
<dbReference type="InterPro" id="IPR038019">
    <property type="entry name" value="PRib_AMP_CycHydrolase_sf"/>
</dbReference>
<dbReference type="FunFam" id="3.40.50.1980:FF:000001">
    <property type="entry name" value="Histidinol dehydrogenase"/>
    <property type="match status" value="1"/>
</dbReference>
<evidence type="ECO:0000256" key="4">
    <source>
        <dbReference type="ARBA" id="ARBA00004940"/>
    </source>
</evidence>
<evidence type="ECO:0000256" key="3">
    <source>
        <dbReference type="ARBA" id="ARBA00001947"/>
    </source>
</evidence>
<comment type="caution">
    <text evidence="25">The sequence shown here is derived from an EMBL/GenBank/DDBJ whole genome shotgun (WGS) entry which is preliminary data.</text>
</comment>
<dbReference type="SUPFAM" id="SSF101386">
    <property type="entry name" value="all-alpha NTP pyrophosphatases"/>
    <property type="match status" value="1"/>
</dbReference>
<dbReference type="InterPro" id="IPR016161">
    <property type="entry name" value="Ald_DH/histidinol_DH"/>
</dbReference>
<dbReference type="EC" id="3.6.1.31" evidence="8"/>
<dbReference type="PRINTS" id="PR00083">
    <property type="entry name" value="HOLDHDRGNASE"/>
</dbReference>
<evidence type="ECO:0000256" key="2">
    <source>
        <dbReference type="ARBA" id="ARBA00001460"/>
    </source>
</evidence>
<evidence type="ECO:0000256" key="22">
    <source>
        <dbReference type="ARBA" id="ARBA00049489"/>
    </source>
</evidence>
<dbReference type="Gene3D" id="1.10.287.1080">
    <property type="entry name" value="MazG-like"/>
    <property type="match status" value="1"/>
</dbReference>
<dbReference type="PROSITE" id="PS00611">
    <property type="entry name" value="HISOL_DEHYDROGENASE"/>
    <property type="match status" value="1"/>
</dbReference>
<comment type="pathway">
    <text evidence="5">Amino-acid biosynthesis; L-histidine biosynthesis; L-histidine from 5-phospho-alpha-D-ribose 1-diphosphate: step 3/9.</text>
</comment>
<dbReference type="GO" id="GO:0000105">
    <property type="term" value="P:L-histidine biosynthetic process"/>
    <property type="evidence" value="ECO:0007669"/>
    <property type="project" value="UniProtKB-UniPathway"/>
</dbReference>
<dbReference type="PANTHER" id="PTHR21256:SF2">
    <property type="entry name" value="HISTIDINE BIOSYNTHESIS TRIFUNCTIONAL PROTEIN"/>
    <property type="match status" value="1"/>
</dbReference>
<dbReference type="InterPro" id="IPR008179">
    <property type="entry name" value="HisE"/>
</dbReference>
<comment type="catalytic activity">
    <reaction evidence="22">
        <text>L-histidinol + 2 NAD(+) + H2O = L-histidine + 2 NADH + 3 H(+)</text>
        <dbReference type="Rhea" id="RHEA:20641"/>
        <dbReference type="ChEBI" id="CHEBI:15377"/>
        <dbReference type="ChEBI" id="CHEBI:15378"/>
        <dbReference type="ChEBI" id="CHEBI:57540"/>
        <dbReference type="ChEBI" id="CHEBI:57595"/>
        <dbReference type="ChEBI" id="CHEBI:57699"/>
        <dbReference type="ChEBI" id="CHEBI:57945"/>
        <dbReference type="EC" id="1.1.1.23"/>
    </reaction>
</comment>
<dbReference type="GO" id="GO:0004399">
    <property type="term" value="F:histidinol dehydrogenase activity"/>
    <property type="evidence" value="ECO:0007669"/>
    <property type="project" value="UniProtKB-EC"/>
</dbReference>
<evidence type="ECO:0000256" key="23">
    <source>
        <dbReference type="SAM" id="MobiDB-lite"/>
    </source>
</evidence>
<evidence type="ECO:0000256" key="6">
    <source>
        <dbReference type="ARBA" id="ARBA00005204"/>
    </source>
</evidence>
<dbReference type="InterPro" id="IPR002496">
    <property type="entry name" value="PRib_AMP_CycHydrolase_dom"/>
</dbReference>
<dbReference type="STRING" id="1806994.A0A507BYV0"/>
<dbReference type="AlphaFoldDB" id="A0A507BYV0"/>
<evidence type="ECO:0000259" key="24">
    <source>
        <dbReference type="Pfam" id="PF01502"/>
    </source>
</evidence>
<evidence type="ECO:0000256" key="10">
    <source>
        <dbReference type="ARBA" id="ARBA00012965"/>
    </source>
</evidence>
<dbReference type="EC" id="3.5.4.19" evidence="9"/>
<evidence type="ECO:0000256" key="20">
    <source>
        <dbReference type="ARBA" id="ARBA00023102"/>
    </source>
</evidence>